<dbReference type="Proteomes" id="UP000265520">
    <property type="component" value="Unassembled WGS sequence"/>
</dbReference>
<accession>A0A392QN43</accession>
<proteinExistence type="predicted"/>
<dbReference type="AlphaFoldDB" id="A0A392QN43"/>
<evidence type="ECO:0000313" key="2">
    <source>
        <dbReference type="Proteomes" id="UP000265520"/>
    </source>
</evidence>
<dbReference type="EMBL" id="LXQA010145187">
    <property type="protein sequence ID" value="MCI25080.1"/>
    <property type="molecule type" value="Genomic_DNA"/>
</dbReference>
<keyword evidence="2" id="KW-1185">Reference proteome</keyword>
<protein>
    <submittedName>
        <fullName evidence="1">Uncharacterized protein</fullName>
    </submittedName>
</protein>
<name>A0A392QN43_9FABA</name>
<evidence type="ECO:0000313" key="1">
    <source>
        <dbReference type="EMBL" id="MCI25080.1"/>
    </source>
</evidence>
<reference evidence="1 2" key="1">
    <citation type="journal article" date="2018" name="Front. Plant Sci.">
        <title>Red Clover (Trifolium pratense) and Zigzag Clover (T. medium) - A Picture of Genomic Similarities and Differences.</title>
        <authorList>
            <person name="Dluhosova J."/>
            <person name="Istvanek J."/>
            <person name="Nedelnik J."/>
            <person name="Repkova J."/>
        </authorList>
    </citation>
    <scope>NUCLEOTIDE SEQUENCE [LARGE SCALE GENOMIC DNA]</scope>
    <source>
        <strain evidence="2">cv. 10/8</strain>
        <tissue evidence="1">Leaf</tissue>
    </source>
</reference>
<comment type="caution">
    <text evidence="1">The sequence shown here is derived from an EMBL/GenBank/DDBJ whole genome shotgun (WGS) entry which is preliminary data.</text>
</comment>
<sequence length="85" mass="9678">MKKKKKQRKLDNQAMEEGIDISTSNQPLSVAKNVWDFGKELELNCNFEEGEMIGELTKIEKRDRLKANFDSGKLKDVGMVTNCGQ</sequence>
<organism evidence="1 2">
    <name type="scientific">Trifolium medium</name>
    <dbReference type="NCBI Taxonomy" id="97028"/>
    <lineage>
        <taxon>Eukaryota</taxon>
        <taxon>Viridiplantae</taxon>
        <taxon>Streptophyta</taxon>
        <taxon>Embryophyta</taxon>
        <taxon>Tracheophyta</taxon>
        <taxon>Spermatophyta</taxon>
        <taxon>Magnoliopsida</taxon>
        <taxon>eudicotyledons</taxon>
        <taxon>Gunneridae</taxon>
        <taxon>Pentapetalae</taxon>
        <taxon>rosids</taxon>
        <taxon>fabids</taxon>
        <taxon>Fabales</taxon>
        <taxon>Fabaceae</taxon>
        <taxon>Papilionoideae</taxon>
        <taxon>50 kb inversion clade</taxon>
        <taxon>NPAAA clade</taxon>
        <taxon>Hologalegina</taxon>
        <taxon>IRL clade</taxon>
        <taxon>Trifolieae</taxon>
        <taxon>Trifolium</taxon>
    </lineage>
</organism>